<dbReference type="PANTHER" id="PTHR35007:SF3">
    <property type="entry name" value="POSSIBLE CONSERVED ALANINE RICH MEMBRANE PROTEIN"/>
    <property type="match status" value="1"/>
</dbReference>
<dbReference type="RefSeq" id="WP_069774306.1">
    <property type="nucleotide sequence ID" value="NZ_MEHI01000006.1"/>
</dbReference>
<evidence type="ECO:0000256" key="5">
    <source>
        <dbReference type="ARBA" id="ARBA00023136"/>
    </source>
</evidence>
<dbReference type="EMBL" id="MEHJ01000001">
    <property type="protein sequence ID" value="OEJ29963.1"/>
    <property type="molecule type" value="Genomic_DNA"/>
</dbReference>
<evidence type="ECO:0000259" key="7">
    <source>
        <dbReference type="Pfam" id="PF00482"/>
    </source>
</evidence>
<comment type="caution">
    <text evidence="8">The sequence shown here is derived from an EMBL/GenBank/DDBJ whole genome shotgun (WGS) entry which is preliminary data.</text>
</comment>
<feature type="transmembrane region" description="Helical" evidence="6">
    <location>
        <begin position="79"/>
        <end position="103"/>
    </location>
</feature>
<dbReference type="AlphaFoldDB" id="A0A1E5PK77"/>
<proteinExistence type="predicted"/>
<dbReference type="InterPro" id="IPR018076">
    <property type="entry name" value="T2SS_GspF_dom"/>
</dbReference>
<feature type="transmembrane region" description="Helical" evidence="6">
    <location>
        <begin position="236"/>
        <end position="255"/>
    </location>
</feature>
<evidence type="ECO:0000256" key="3">
    <source>
        <dbReference type="ARBA" id="ARBA00022692"/>
    </source>
</evidence>
<dbReference type="Proteomes" id="UP000095759">
    <property type="component" value="Unassembled WGS sequence"/>
</dbReference>
<keyword evidence="4 6" id="KW-1133">Transmembrane helix</keyword>
<name>A0A1E5PK77_9ACTN</name>
<dbReference type="OrthoDB" id="5243396at2"/>
<accession>A0A1E5PK77</accession>
<feature type="transmembrane region" description="Helical" evidence="6">
    <location>
        <begin position="261"/>
        <end position="281"/>
    </location>
</feature>
<sequence>MRLTLSSLVAALAGLAATGGLALAVAGGIGWAPSATVRRRSRTEQKLRAFFGKDPRSKTAWWAQGSFRLGAAVLVGMGVWLFTGWPMGGLITVAVVVGLPWLLNTSGSGKAQIAKLEGVEEWVRRMSDIHTVGVSLEASVQRSLETVPKAIKDDVTLLVSRLTAGWLPQDAYRAFADDLNDATVDEVVALLILHVEDRGAGLSRAMRELAEALSHEVLMRREVEADRQKPRTNDRWVTIFCLGIFGMTMLSGGYVEPYNTVMGQVVLVGVGVGFVLVKIWMRKMAIIEPAPRFLSSADRSGAGLSLEESS</sequence>
<dbReference type="Pfam" id="PF00482">
    <property type="entry name" value="T2SSF"/>
    <property type="match status" value="1"/>
</dbReference>
<evidence type="ECO:0000256" key="2">
    <source>
        <dbReference type="ARBA" id="ARBA00022475"/>
    </source>
</evidence>
<keyword evidence="5 6" id="KW-0472">Membrane</keyword>
<feature type="domain" description="Type II secretion system protein GspF" evidence="7">
    <location>
        <begin position="122"/>
        <end position="232"/>
    </location>
</feature>
<keyword evidence="3 6" id="KW-0812">Transmembrane</keyword>
<dbReference type="GO" id="GO:0005886">
    <property type="term" value="C:plasma membrane"/>
    <property type="evidence" value="ECO:0007669"/>
    <property type="project" value="UniProtKB-SubCell"/>
</dbReference>
<dbReference type="PANTHER" id="PTHR35007">
    <property type="entry name" value="INTEGRAL MEMBRANE PROTEIN-RELATED"/>
    <property type="match status" value="1"/>
</dbReference>
<keyword evidence="9" id="KW-1185">Reference proteome</keyword>
<reference evidence="8 9" key="1">
    <citation type="submission" date="2016-08" db="EMBL/GenBank/DDBJ databases">
        <title>Complete genome sequence of Streptomyces agglomeratus strain 6-3-2, a novel anti-MRSA actinomycete isolated from Wuli of Tebit, China.</title>
        <authorList>
            <person name="Chen X."/>
        </authorList>
    </citation>
    <scope>NUCLEOTIDE SEQUENCE [LARGE SCALE GENOMIC DNA]</scope>
    <source>
        <strain evidence="8 9">6-3-2</strain>
    </source>
</reference>
<evidence type="ECO:0000256" key="4">
    <source>
        <dbReference type="ARBA" id="ARBA00022989"/>
    </source>
</evidence>
<evidence type="ECO:0000313" key="9">
    <source>
        <dbReference type="Proteomes" id="UP000095759"/>
    </source>
</evidence>
<evidence type="ECO:0000256" key="6">
    <source>
        <dbReference type="SAM" id="Phobius"/>
    </source>
</evidence>
<evidence type="ECO:0000256" key="1">
    <source>
        <dbReference type="ARBA" id="ARBA00004651"/>
    </source>
</evidence>
<organism evidence="8 9">
    <name type="scientific">Streptomyces agglomeratus</name>
    <dbReference type="NCBI Taxonomy" id="285458"/>
    <lineage>
        <taxon>Bacteria</taxon>
        <taxon>Bacillati</taxon>
        <taxon>Actinomycetota</taxon>
        <taxon>Actinomycetes</taxon>
        <taxon>Kitasatosporales</taxon>
        <taxon>Streptomycetaceae</taxon>
        <taxon>Streptomyces</taxon>
    </lineage>
</organism>
<evidence type="ECO:0000313" key="8">
    <source>
        <dbReference type="EMBL" id="OEJ29963.1"/>
    </source>
</evidence>
<protein>
    <submittedName>
        <fullName evidence="8">Secretion system protein</fullName>
    </submittedName>
</protein>
<comment type="subcellular location">
    <subcellularLocation>
        <location evidence="1">Cell membrane</location>
        <topology evidence="1">Multi-pass membrane protein</topology>
    </subcellularLocation>
</comment>
<keyword evidence="2" id="KW-1003">Cell membrane</keyword>
<gene>
    <name evidence="8" type="ORF">AS594_36120</name>
</gene>